<evidence type="ECO:0000313" key="5">
    <source>
        <dbReference type="Proteomes" id="UP000216300"/>
    </source>
</evidence>
<reference evidence="5 6" key="1">
    <citation type="submission" date="2017-07" db="EMBL/GenBank/DDBJ databases">
        <title>Draft whole genome sequences of clinical Proprionibacteriaceae strains.</title>
        <authorList>
            <person name="Bernier A.-M."/>
            <person name="Bernard K."/>
            <person name="Domingo M.-C."/>
        </authorList>
    </citation>
    <scope>NUCLEOTIDE SEQUENCE [LARGE SCALE GENOMIC DNA]</scope>
    <source>
        <strain evidence="4 5">NML 150081</strain>
        <strain evidence="3 6">NML 160184</strain>
    </source>
</reference>
<keyword evidence="1" id="KW-1003">Cell membrane</keyword>
<keyword evidence="1" id="KW-0472">Membrane</keyword>
<name>A0A255E7J4_9ACTN</name>
<dbReference type="GO" id="GO:0005886">
    <property type="term" value="C:plasma membrane"/>
    <property type="evidence" value="ECO:0007669"/>
    <property type="project" value="UniProtKB-SubCell"/>
</dbReference>
<evidence type="ECO:0000256" key="2">
    <source>
        <dbReference type="SAM" id="MobiDB-lite"/>
    </source>
</evidence>
<keyword evidence="1" id="KW-1133">Transmembrane helix</keyword>
<dbReference type="PANTHER" id="PTHR33269">
    <property type="entry name" value="NADH-UBIQUINONE OXIDOREDUCTASE CHAIN 6"/>
    <property type="match status" value="1"/>
</dbReference>
<feature type="transmembrane region" description="Helical" evidence="1">
    <location>
        <begin position="62"/>
        <end position="86"/>
    </location>
</feature>
<dbReference type="Gene3D" id="1.20.120.1200">
    <property type="entry name" value="NADH-ubiquinone/plastoquinone oxidoreductase chain 6, subunit NuoJ"/>
    <property type="match status" value="1"/>
</dbReference>
<proteinExistence type="inferred from homology"/>
<feature type="region of interest" description="Disordered" evidence="2">
    <location>
        <begin position="180"/>
        <end position="200"/>
    </location>
</feature>
<comment type="subcellular location">
    <subcellularLocation>
        <location evidence="1">Cell membrane</location>
        <topology evidence="1">Multi-pass membrane protein</topology>
    </subcellularLocation>
</comment>
<feature type="transmembrane region" description="Helical" evidence="1">
    <location>
        <begin position="101"/>
        <end position="122"/>
    </location>
</feature>
<dbReference type="InterPro" id="IPR042106">
    <property type="entry name" value="Nuo/plastoQ_OxRdtase_6_NuoJ"/>
</dbReference>
<evidence type="ECO:0000256" key="1">
    <source>
        <dbReference type="RuleBase" id="RU004429"/>
    </source>
</evidence>
<comment type="function">
    <text evidence="1">NDH-1 shuttles electrons from NADH, via FMN and iron-sulfur (Fe-S) centers, to quinones in the respiratory chain. Couples the redox reaction to proton translocation (for every two electrons transferred, four hydrogen ions are translocated across the cytoplasmic membrane), and thus conserves the redox energy in a proton gradient.</text>
</comment>
<dbReference type="EC" id="7.1.1.-" evidence="1"/>
<organism evidence="3 6">
    <name type="scientific">Parenemella sanctibonifatiensis</name>
    <dbReference type="NCBI Taxonomy" id="2016505"/>
    <lineage>
        <taxon>Bacteria</taxon>
        <taxon>Bacillati</taxon>
        <taxon>Actinomycetota</taxon>
        <taxon>Actinomycetes</taxon>
        <taxon>Propionibacteriales</taxon>
        <taxon>Propionibacteriaceae</taxon>
        <taxon>Parenemella</taxon>
    </lineage>
</organism>
<accession>A0A255E7J4</accession>
<keyword evidence="1" id="KW-0874">Quinone</keyword>
<evidence type="ECO:0000313" key="3">
    <source>
        <dbReference type="EMBL" id="OYN87496.1"/>
    </source>
</evidence>
<dbReference type="OrthoDB" id="13239at2"/>
<feature type="transmembrane region" description="Helical" evidence="1">
    <location>
        <begin position="13"/>
        <end position="32"/>
    </location>
</feature>
<comment type="similarity">
    <text evidence="1">Belongs to the complex I subunit 6 family.</text>
</comment>
<accession>A0A255EBN6</accession>
<dbReference type="InterPro" id="IPR001457">
    <property type="entry name" value="NADH_UbQ/plastoQ_OxRdtase_su6"/>
</dbReference>
<dbReference type="Proteomes" id="UP000216533">
    <property type="component" value="Unassembled WGS sequence"/>
</dbReference>
<keyword evidence="5" id="KW-1185">Reference proteome</keyword>
<dbReference type="EMBL" id="NMVJ01000010">
    <property type="protein sequence ID" value="OYN88969.1"/>
    <property type="molecule type" value="Genomic_DNA"/>
</dbReference>
<protein>
    <recommendedName>
        <fullName evidence="1">NADH-quinone oxidoreductase subunit J</fullName>
        <ecNumber evidence="1">7.1.1.-</ecNumber>
    </recommendedName>
</protein>
<dbReference type="RefSeq" id="WP_094450718.1">
    <property type="nucleotide sequence ID" value="NZ_NMVI01000016.1"/>
</dbReference>
<keyword evidence="1" id="KW-0520">NAD</keyword>
<evidence type="ECO:0000313" key="6">
    <source>
        <dbReference type="Proteomes" id="UP000216533"/>
    </source>
</evidence>
<evidence type="ECO:0000313" key="4">
    <source>
        <dbReference type="EMBL" id="OYN88969.1"/>
    </source>
</evidence>
<sequence>MTPVVAMAAGAEVAFWLLAPVIVLGALGTVLARKPVHSAVCLAAVMISLAIQYAALDAPFLFVIQIIVYTGAILMLFVFVMMLVGVDSSDSTIETIKNQRWYVLVAGVGLFALLFLAIGNAVTGEPAGLAEANSIGNAEALAELIFHRYIFVFEAIAALLITAAVAAMVLAHGERLTKKKTQPELAAERMRRYSEQGVHPGPLPGSGTFARHNAIDTPALLADGTVAENSVSPTLRARGQVLEGERLADAHHDVHRAISASLSDDEEDEE</sequence>
<comment type="catalytic activity">
    <reaction evidence="1">
        <text>a quinone + NADH + 5 H(+)(in) = a quinol + NAD(+) + 4 H(+)(out)</text>
        <dbReference type="Rhea" id="RHEA:57888"/>
        <dbReference type="ChEBI" id="CHEBI:15378"/>
        <dbReference type="ChEBI" id="CHEBI:24646"/>
        <dbReference type="ChEBI" id="CHEBI:57540"/>
        <dbReference type="ChEBI" id="CHEBI:57945"/>
        <dbReference type="ChEBI" id="CHEBI:132124"/>
    </reaction>
</comment>
<gene>
    <name evidence="4" type="ORF">CGZ91_11860</name>
    <name evidence="3" type="ORF">CGZ92_07200</name>
</gene>
<comment type="caution">
    <text evidence="3">The sequence shown here is derived from an EMBL/GenBank/DDBJ whole genome shotgun (WGS) entry which is preliminary data.</text>
</comment>
<dbReference type="GO" id="GO:0008137">
    <property type="term" value="F:NADH dehydrogenase (ubiquinone) activity"/>
    <property type="evidence" value="ECO:0007669"/>
    <property type="project" value="UniProtKB-UniRule"/>
</dbReference>
<dbReference type="NCBIfam" id="NF005165">
    <property type="entry name" value="PRK06638.1-5"/>
    <property type="match status" value="1"/>
</dbReference>
<feature type="transmembrane region" description="Helical" evidence="1">
    <location>
        <begin position="39"/>
        <end position="56"/>
    </location>
</feature>
<keyword evidence="3" id="KW-0830">Ubiquinone</keyword>
<feature type="transmembrane region" description="Helical" evidence="1">
    <location>
        <begin position="149"/>
        <end position="171"/>
    </location>
</feature>
<dbReference type="EMBL" id="NMVI01000016">
    <property type="protein sequence ID" value="OYN87496.1"/>
    <property type="molecule type" value="Genomic_DNA"/>
</dbReference>
<dbReference type="GO" id="GO:0048038">
    <property type="term" value="F:quinone binding"/>
    <property type="evidence" value="ECO:0007669"/>
    <property type="project" value="UniProtKB-UniRule"/>
</dbReference>
<dbReference type="AlphaFoldDB" id="A0A255E7J4"/>
<dbReference type="Proteomes" id="UP000216300">
    <property type="component" value="Unassembled WGS sequence"/>
</dbReference>
<dbReference type="Pfam" id="PF00499">
    <property type="entry name" value="Oxidored_q3"/>
    <property type="match status" value="1"/>
</dbReference>
<keyword evidence="1" id="KW-0812">Transmembrane</keyword>
<dbReference type="PANTHER" id="PTHR33269:SF19">
    <property type="entry name" value="NADH-QUINONE OXIDOREDUCTASE SUBUNIT J"/>
    <property type="match status" value="1"/>
</dbReference>